<keyword evidence="1" id="KW-1133">Transmembrane helix</keyword>
<gene>
    <name evidence="2" type="ORF">CPZ25_012365</name>
</gene>
<organism evidence="2 3">
    <name type="scientific">Eubacterium maltosivorans</name>
    <dbReference type="NCBI Taxonomy" id="2041044"/>
    <lineage>
        <taxon>Bacteria</taxon>
        <taxon>Bacillati</taxon>
        <taxon>Bacillota</taxon>
        <taxon>Clostridia</taxon>
        <taxon>Eubacteriales</taxon>
        <taxon>Eubacteriaceae</taxon>
        <taxon>Eubacterium</taxon>
    </lineage>
</organism>
<dbReference type="Proteomes" id="UP000218387">
    <property type="component" value="Chromosome"/>
</dbReference>
<keyword evidence="1" id="KW-0812">Transmembrane</keyword>
<evidence type="ECO:0000256" key="1">
    <source>
        <dbReference type="SAM" id="Phobius"/>
    </source>
</evidence>
<sequence length="111" mass="13854">MRFLSFADFHQLEFQVLWYYSLFYDPFSKIYFFSENYMFSRKYFSRERTFIVYHQAPSSVKHFLKFIFKFHFVETLKALWLLLSQDSLIIIALVALTVKHFFNLFYIFYFH</sequence>
<proteinExistence type="predicted"/>
<dbReference type="KEGG" id="emt:CPZ25_012365"/>
<feature type="transmembrane region" description="Helical" evidence="1">
    <location>
        <begin position="89"/>
        <end position="109"/>
    </location>
</feature>
<evidence type="ECO:0000313" key="3">
    <source>
        <dbReference type="Proteomes" id="UP000218387"/>
    </source>
</evidence>
<dbReference type="AlphaFoldDB" id="A0A4P9CBH2"/>
<reference evidence="2 3" key="1">
    <citation type="submission" date="2018-05" db="EMBL/GenBank/DDBJ databases">
        <title>Genome comparison of Eubacterium sp.</title>
        <authorList>
            <person name="Feng Y."/>
            <person name="Sanchez-Andrea I."/>
            <person name="Stams A.J.M."/>
            <person name="De Vos W.M."/>
        </authorList>
    </citation>
    <scope>NUCLEOTIDE SEQUENCE [LARGE SCALE GENOMIC DNA]</scope>
    <source>
        <strain evidence="2 3">YI</strain>
    </source>
</reference>
<evidence type="ECO:0000313" key="2">
    <source>
        <dbReference type="EMBL" id="QCT72082.1"/>
    </source>
</evidence>
<protein>
    <submittedName>
        <fullName evidence="2">Uncharacterized protein</fullName>
    </submittedName>
</protein>
<keyword evidence="1" id="KW-0472">Membrane</keyword>
<dbReference type="EMBL" id="CP029487">
    <property type="protein sequence ID" value="QCT72082.1"/>
    <property type="molecule type" value="Genomic_DNA"/>
</dbReference>
<accession>A0A4P9CBH2</accession>
<keyword evidence="3" id="KW-1185">Reference proteome</keyword>
<name>A0A4P9CBH2_EUBML</name>